<feature type="chain" id="PRO_5016689023" evidence="1">
    <location>
        <begin position="27"/>
        <end position="110"/>
    </location>
</feature>
<dbReference type="EMBL" id="UGQU01000004">
    <property type="protein sequence ID" value="STZ64079.1"/>
    <property type="molecule type" value="Genomic_DNA"/>
</dbReference>
<evidence type="ECO:0000313" key="2">
    <source>
        <dbReference type="EMBL" id="STZ64079.1"/>
    </source>
</evidence>
<dbReference type="Proteomes" id="UP000254437">
    <property type="component" value="Unassembled WGS sequence"/>
</dbReference>
<feature type="signal peptide" evidence="1">
    <location>
        <begin position="1"/>
        <end position="26"/>
    </location>
</feature>
<gene>
    <name evidence="2" type="ORF">NCTC10359_02527</name>
</gene>
<accession>A0A378TTC3</accession>
<evidence type="ECO:0000256" key="1">
    <source>
        <dbReference type="SAM" id="SignalP"/>
    </source>
</evidence>
<keyword evidence="1" id="KW-0732">Signal</keyword>
<evidence type="ECO:0000313" key="3">
    <source>
        <dbReference type="Proteomes" id="UP000254437"/>
    </source>
</evidence>
<proteinExistence type="predicted"/>
<dbReference type="AlphaFoldDB" id="A0A378TTC3"/>
<organism evidence="2 3">
    <name type="scientific">Moraxella lacunata</name>
    <dbReference type="NCBI Taxonomy" id="477"/>
    <lineage>
        <taxon>Bacteria</taxon>
        <taxon>Pseudomonadati</taxon>
        <taxon>Pseudomonadota</taxon>
        <taxon>Gammaproteobacteria</taxon>
        <taxon>Moraxellales</taxon>
        <taxon>Moraxellaceae</taxon>
        <taxon>Moraxella</taxon>
    </lineage>
</organism>
<sequence>MFSLKKLAKVAVPTVLALTMSSQAFALDDNQCKALSGASMVVMMKYQQGLSLKQAKAEISKEFPGDDDAFAMILSIVYTTDEYPVEKTKEKKDEAVRKFGKQMYEMCTNS</sequence>
<dbReference type="RefSeq" id="WP_115008376.1">
    <property type="nucleotide sequence ID" value="NZ_UGQU01000004.1"/>
</dbReference>
<name>A0A378TTC3_MORLA</name>
<protein>
    <submittedName>
        <fullName evidence="2">Uncharacterized protein</fullName>
    </submittedName>
</protein>
<reference evidence="2 3" key="1">
    <citation type="submission" date="2018-06" db="EMBL/GenBank/DDBJ databases">
        <authorList>
            <consortium name="Pathogen Informatics"/>
            <person name="Doyle S."/>
        </authorList>
    </citation>
    <scope>NUCLEOTIDE SEQUENCE [LARGE SCALE GENOMIC DNA]</scope>
    <source>
        <strain evidence="2 3">NCTC10359</strain>
    </source>
</reference>